<organism evidence="1">
    <name type="scientific">Spongospora subterranea</name>
    <dbReference type="NCBI Taxonomy" id="70186"/>
    <lineage>
        <taxon>Eukaryota</taxon>
        <taxon>Sar</taxon>
        <taxon>Rhizaria</taxon>
        <taxon>Endomyxa</taxon>
        <taxon>Phytomyxea</taxon>
        <taxon>Plasmodiophorida</taxon>
        <taxon>Plasmodiophoridae</taxon>
        <taxon>Spongospora</taxon>
    </lineage>
</organism>
<sequence length="123" mass="14386">MKDARKVSMHINDYDNHSETVCACPEPSMSRVLLPPRNVIDFENRPSLDLNELQIAKARERNNDILQKQLVFQVFDWWNNDQSQECFQLKAKQYLLDARLAVAEREKRLQALSDQCSPLEPNN</sequence>
<evidence type="ECO:0000313" key="1">
    <source>
        <dbReference type="EMBL" id="CRZ11915.1"/>
    </source>
</evidence>
<dbReference type="AlphaFoldDB" id="A0A0H5RCE7"/>
<protein>
    <submittedName>
        <fullName evidence="1">Uncharacterized protein</fullName>
    </submittedName>
</protein>
<dbReference type="EMBL" id="HACM01011473">
    <property type="protein sequence ID" value="CRZ11915.1"/>
    <property type="molecule type" value="Transcribed_RNA"/>
</dbReference>
<accession>A0A0H5RCE7</accession>
<reference evidence="1" key="1">
    <citation type="submission" date="2015-04" db="EMBL/GenBank/DDBJ databases">
        <title>The genome sequence of the plant pathogenic Rhizarian Plasmodiophora brassicae reveals insights in its biotrophic life cycle and the origin of chitin synthesis.</title>
        <authorList>
            <person name="Schwelm A."/>
            <person name="Fogelqvist J."/>
            <person name="Knaust A."/>
            <person name="Julke S."/>
            <person name="Lilja T."/>
            <person name="Dhandapani V."/>
            <person name="Bonilla-Rosso G."/>
            <person name="Karlsson M."/>
            <person name="Shevchenko A."/>
            <person name="Choi S.R."/>
            <person name="Kim H.G."/>
            <person name="Park J.Y."/>
            <person name="Lim Y.P."/>
            <person name="Ludwig-Muller J."/>
            <person name="Dixelius C."/>
        </authorList>
    </citation>
    <scope>NUCLEOTIDE SEQUENCE</scope>
    <source>
        <tissue evidence="1">Potato root galls</tissue>
    </source>
</reference>
<proteinExistence type="predicted"/>
<name>A0A0H5RCE7_9EUKA</name>